<dbReference type="InterPro" id="IPR011706">
    <property type="entry name" value="Cu-oxidase_C"/>
</dbReference>
<dbReference type="InterPro" id="IPR008972">
    <property type="entry name" value="Cupredoxin"/>
</dbReference>
<feature type="domain" description="Plastocyanin-like" evidence="6">
    <location>
        <begin position="165"/>
        <end position="319"/>
    </location>
</feature>
<dbReference type="GeneID" id="63784488"/>
<dbReference type="OrthoDB" id="2121828at2759"/>
<dbReference type="InterPro" id="IPR001117">
    <property type="entry name" value="Cu-oxidase_2nd"/>
</dbReference>
<gene>
    <name evidence="9" type="ORF">BCR37DRAFT_348990</name>
</gene>
<keyword evidence="3" id="KW-0560">Oxidoreductase</keyword>
<dbReference type="STRING" id="56484.A0A1Y2FBV6"/>
<dbReference type="Pfam" id="PF07732">
    <property type="entry name" value="Cu-oxidase_3"/>
    <property type="match status" value="1"/>
</dbReference>
<dbReference type="InterPro" id="IPR002355">
    <property type="entry name" value="Cu_oxidase_Cu_BS"/>
</dbReference>
<dbReference type="RefSeq" id="XP_040724233.1">
    <property type="nucleotide sequence ID" value="XM_040867889.1"/>
</dbReference>
<dbReference type="AlphaFoldDB" id="A0A1Y2FBV6"/>
<dbReference type="PANTHER" id="PTHR11709">
    <property type="entry name" value="MULTI-COPPER OXIDASE"/>
    <property type="match status" value="1"/>
</dbReference>
<name>A0A1Y2FBV6_PROLT</name>
<feature type="signal peptide" evidence="5">
    <location>
        <begin position="1"/>
        <end position="15"/>
    </location>
</feature>
<evidence type="ECO:0000256" key="4">
    <source>
        <dbReference type="ARBA" id="ARBA00023008"/>
    </source>
</evidence>
<accession>A0A1Y2FBV6</accession>
<dbReference type="OMA" id="QWPIAPH"/>
<reference evidence="9 10" key="1">
    <citation type="submission" date="2016-07" db="EMBL/GenBank/DDBJ databases">
        <title>Pervasive Adenine N6-methylation of Active Genes in Fungi.</title>
        <authorList>
            <consortium name="DOE Joint Genome Institute"/>
            <person name="Mondo S.J."/>
            <person name="Dannebaum R.O."/>
            <person name="Kuo R.C."/>
            <person name="Labutti K."/>
            <person name="Haridas S."/>
            <person name="Kuo A."/>
            <person name="Salamov A."/>
            <person name="Ahrendt S.R."/>
            <person name="Lipzen A."/>
            <person name="Sullivan W."/>
            <person name="Andreopoulos W.B."/>
            <person name="Clum A."/>
            <person name="Lindquist E."/>
            <person name="Daum C."/>
            <person name="Ramamoorthy G.K."/>
            <person name="Gryganskyi A."/>
            <person name="Culley D."/>
            <person name="Magnuson J.K."/>
            <person name="James T.Y."/>
            <person name="O'Malley M.A."/>
            <person name="Stajich J.E."/>
            <person name="Spatafora J.W."/>
            <person name="Visel A."/>
            <person name="Grigoriev I.V."/>
        </authorList>
    </citation>
    <scope>NUCLEOTIDE SEQUENCE [LARGE SCALE GENOMIC DNA]</scope>
    <source>
        <strain evidence="9 10">12-1054</strain>
    </source>
</reference>
<feature type="domain" description="Plastocyanin-like" evidence="8">
    <location>
        <begin position="39"/>
        <end position="155"/>
    </location>
</feature>
<keyword evidence="4" id="KW-0186">Copper</keyword>
<dbReference type="EMBL" id="MCFI01000013">
    <property type="protein sequence ID" value="ORY80345.1"/>
    <property type="molecule type" value="Genomic_DNA"/>
</dbReference>
<dbReference type="InterPro" id="IPR045087">
    <property type="entry name" value="Cu-oxidase_fam"/>
</dbReference>
<dbReference type="PANTHER" id="PTHR11709:SF394">
    <property type="entry name" value="FI03373P-RELATED"/>
    <property type="match status" value="1"/>
</dbReference>
<keyword evidence="2" id="KW-0479">Metal-binding</keyword>
<dbReference type="Pfam" id="PF07731">
    <property type="entry name" value="Cu-oxidase_2"/>
    <property type="match status" value="1"/>
</dbReference>
<evidence type="ECO:0000256" key="5">
    <source>
        <dbReference type="SAM" id="SignalP"/>
    </source>
</evidence>
<evidence type="ECO:0000313" key="9">
    <source>
        <dbReference type="EMBL" id="ORY80345.1"/>
    </source>
</evidence>
<comment type="similarity">
    <text evidence="1">Belongs to the multicopper oxidase family.</text>
</comment>
<evidence type="ECO:0000256" key="3">
    <source>
        <dbReference type="ARBA" id="ARBA00023002"/>
    </source>
</evidence>
<protein>
    <submittedName>
        <fullName evidence="9">Cupredoxin</fullName>
    </submittedName>
</protein>
<evidence type="ECO:0000259" key="8">
    <source>
        <dbReference type="Pfam" id="PF07732"/>
    </source>
</evidence>
<feature type="chain" id="PRO_5013005640" evidence="5">
    <location>
        <begin position="16"/>
        <end position="628"/>
    </location>
</feature>
<dbReference type="Pfam" id="PF00394">
    <property type="entry name" value="Cu-oxidase"/>
    <property type="match status" value="1"/>
</dbReference>
<evidence type="ECO:0000256" key="1">
    <source>
        <dbReference type="ARBA" id="ARBA00010609"/>
    </source>
</evidence>
<organism evidence="9 10">
    <name type="scientific">Protomyces lactucae-debilis</name>
    <dbReference type="NCBI Taxonomy" id="2754530"/>
    <lineage>
        <taxon>Eukaryota</taxon>
        <taxon>Fungi</taxon>
        <taxon>Dikarya</taxon>
        <taxon>Ascomycota</taxon>
        <taxon>Taphrinomycotina</taxon>
        <taxon>Taphrinomycetes</taxon>
        <taxon>Taphrinales</taxon>
        <taxon>Protomycetaceae</taxon>
        <taxon>Protomyces</taxon>
    </lineage>
</organism>
<sequence>MRLLTWTLAATVTNAFIATAAPDSTKDDGIPTVRESLVITEGTVWVDCTTERPSVLINGSFPGPLLSFTAGSRIIITVFNKMKNHNFTMHWHGLSMAASPWSDGTQLTQWPIAPGGFFEYEYFLNDENVGTYFAHSHVGLQLSTAFAPLIISPRKKCEQSNTWEDRIMMLSDIWGPTDDVLEQGLLKDPFAWTNNSKALLLNGMSTNNHRSASCAADLPVIEVEYDKEYRLRWIGAGSLMYIAAGIEQHDLTVVEADGTNLKPVKVDHIEIAPGQRYSTILQGRSEEQVKADGKHGRYLINLSSRWRMPRVQQFAILKYVEKGTYQPKPFPKKKYYRSTKDKRNLTESMLAYTLPNETFGWIQTQFEPLVDMPIPVNTKKNVILMDMQQIKFGKGGLRWAIKGQVFEESAGLGGEPYLVSLYKGHLPLPKAQGNNFFDPVSKAFVLEPGQVLDIIFINLGSPTKKTEVHPMHLHSRPFFLLAQGPGTPDPQTLLNTDYKSGYMRDTVAVYPGPGATIGNTTVDIGKGGGWAHIRYVASPADTGAWMAHCHISPHLVMGMATPFIVGPDALPPLIDGYKDTGYFEYGGNANGSDTWVPTRPNYFLGPEVKKLIEQQDLGNSNEQGCSPY</sequence>
<comment type="caution">
    <text evidence="9">The sequence shown here is derived from an EMBL/GenBank/DDBJ whole genome shotgun (WGS) entry which is preliminary data.</text>
</comment>
<dbReference type="Gene3D" id="2.60.40.420">
    <property type="entry name" value="Cupredoxins - blue copper proteins"/>
    <property type="match status" value="3"/>
</dbReference>
<proteinExistence type="inferred from homology"/>
<evidence type="ECO:0000256" key="2">
    <source>
        <dbReference type="ARBA" id="ARBA00022723"/>
    </source>
</evidence>
<evidence type="ECO:0000259" key="7">
    <source>
        <dbReference type="Pfam" id="PF07731"/>
    </source>
</evidence>
<dbReference type="GO" id="GO:0005507">
    <property type="term" value="F:copper ion binding"/>
    <property type="evidence" value="ECO:0007669"/>
    <property type="project" value="InterPro"/>
</dbReference>
<dbReference type="GO" id="GO:0016491">
    <property type="term" value="F:oxidoreductase activity"/>
    <property type="evidence" value="ECO:0007669"/>
    <property type="project" value="UniProtKB-KW"/>
</dbReference>
<dbReference type="PROSITE" id="PS00080">
    <property type="entry name" value="MULTICOPPER_OXIDASE2"/>
    <property type="match status" value="1"/>
</dbReference>
<evidence type="ECO:0000313" key="10">
    <source>
        <dbReference type="Proteomes" id="UP000193685"/>
    </source>
</evidence>
<dbReference type="SUPFAM" id="SSF49503">
    <property type="entry name" value="Cupredoxins"/>
    <property type="match status" value="3"/>
</dbReference>
<feature type="domain" description="Plastocyanin-like" evidence="7">
    <location>
        <begin position="433"/>
        <end position="568"/>
    </location>
</feature>
<dbReference type="Proteomes" id="UP000193685">
    <property type="component" value="Unassembled WGS sequence"/>
</dbReference>
<evidence type="ECO:0000259" key="6">
    <source>
        <dbReference type="Pfam" id="PF00394"/>
    </source>
</evidence>
<dbReference type="InterPro" id="IPR011707">
    <property type="entry name" value="Cu-oxidase-like_N"/>
</dbReference>
<keyword evidence="5" id="KW-0732">Signal</keyword>
<keyword evidence="10" id="KW-1185">Reference proteome</keyword>